<dbReference type="SUPFAM" id="SSF103473">
    <property type="entry name" value="MFS general substrate transporter"/>
    <property type="match status" value="1"/>
</dbReference>
<organism evidence="9 10">
    <name type="scientific">Phialocephala subalpina</name>
    <dbReference type="NCBI Taxonomy" id="576137"/>
    <lineage>
        <taxon>Eukaryota</taxon>
        <taxon>Fungi</taxon>
        <taxon>Dikarya</taxon>
        <taxon>Ascomycota</taxon>
        <taxon>Pezizomycotina</taxon>
        <taxon>Leotiomycetes</taxon>
        <taxon>Helotiales</taxon>
        <taxon>Mollisiaceae</taxon>
        <taxon>Phialocephala</taxon>
        <taxon>Phialocephala fortinii species complex</taxon>
    </lineage>
</organism>
<evidence type="ECO:0000256" key="1">
    <source>
        <dbReference type="ARBA" id="ARBA00004141"/>
    </source>
</evidence>
<dbReference type="InterPro" id="IPR005828">
    <property type="entry name" value="MFS_sugar_transport-like"/>
</dbReference>
<feature type="chain" id="PRO_5009875159" description="Major facilitator superfamily (MFS) profile domain-containing protein" evidence="7">
    <location>
        <begin position="29"/>
        <end position="210"/>
    </location>
</feature>
<evidence type="ECO:0000256" key="5">
    <source>
        <dbReference type="ARBA" id="ARBA00023136"/>
    </source>
</evidence>
<keyword evidence="5 6" id="KW-0472">Membrane</keyword>
<proteinExistence type="inferred from homology"/>
<comment type="similarity">
    <text evidence="2">Belongs to the major facilitator superfamily. Sugar transporter (TC 2.A.1.1) family.</text>
</comment>
<dbReference type="Gene3D" id="1.20.1250.20">
    <property type="entry name" value="MFS general substrate transporter like domains"/>
    <property type="match status" value="1"/>
</dbReference>
<gene>
    <name evidence="9" type="ORF">PAC_02212</name>
</gene>
<dbReference type="AlphaFoldDB" id="A0A1L7WHT5"/>
<dbReference type="PANTHER" id="PTHR48022:SF59">
    <property type="entry name" value="MAJOR FACILITATOR SUPERFAMILY (MFS) PROFILE DOMAIN-CONTAINING PROTEIN"/>
    <property type="match status" value="1"/>
</dbReference>
<feature type="signal peptide" evidence="7">
    <location>
        <begin position="1"/>
        <end position="28"/>
    </location>
</feature>
<name>A0A1L7WHT5_9HELO</name>
<feature type="transmembrane region" description="Helical" evidence="6">
    <location>
        <begin position="96"/>
        <end position="118"/>
    </location>
</feature>
<evidence type="ECO:0000256" key="4">
    <source>
        <dbReference type="ARBA" id="ARBA00022989"/>
    </source>
</evidence>
<dbReference type="InterPro" id="IPR020846">
    <property type="entry name" value="MFS_dom"/>
</dbReference>
<sequence length="210" mass="22743">MTMIQPKELAFRLFTTVACFALAGQAKGWDEGAMTTVTSLKSFQATFGITPISDPNTDSNLVSPANLTAGVGANYAFVSTQPPPCVSQLNNLGALYFGRLVAGVGFGTVSVVGPMVIVEIAPMATRGLMTLWFNVCMLGGQMIGTFVCYGCTLHIDPESNLQWQIPFFVQTFVPAIALFGSFFIYESSRWLCIIGQNEEKGEERRLETVV</sequence>
<protein>
    <recommendedName>
        <fullName evidence="8">Major facilitator superfamily (MFS) profile domain-containing protein</fullName>
    </recommendedName>
</protein>
<dbReference type="OrthoDB" id="5296287at2759"/>
<dbReference type="GO" id="GO:0016020">
    <property type="term" value="C:membrane"/>
    <property type="evidence" value="ECO:0007669"/>
    <property type="project" value="UniProtKB-SubCell"/>
</dbReference>
<feature type="transmembrane region" description="Helical" evidence="6">
    <location>
        <begin position="167"/>
        <end position="185"/>
    </location>
</feature>
<dbReference type="GO" id="GO:0005351">
    <property type="term" value="F:carbohydrate:proton symporter activity"/>
    <property type="evidence" value="ECO:0007669"/>
    <property type="project" value="TreeGrafter"/>
</dbReference>
<keyword evidence="4 6" id="KW-1133">Transmembrane helix</keyword>
<feature type="domain" description="Major facilitator superfamily (MFS) profile" evidence="8">
    <location>
        <begin position="1"/>
        <end position="210"/>
    </location>
</feature>
<evidence type="ECO:0000313" key="10">
    <source>
        <dbReference type="Proteomes" id="UP000184330"/>
    </source>
</evidence>
<evidence type="ECO:0000256" key="2">
    <source>
        <dbReference type="ARBA" id="ARBA00010992"/>
    </source>
</evidence>
<evidence type="ECO:0000256" key="3">
    <source>
        <dbReference type="ARBA" id="ARBA00022692"/>
    </source>
</evidence>
<keyword evidence="7" id="KW-0732">Signal</keyword>
<dbReference type="Proteomes" id="UP000184330">
    <property type="component" value="Unassembled WGS sequence"/>
</dbReference>
<evidence type="ECO:0000256" key="6">
    <source>
        <dbReference type="SAM" id="Phobius"/>
    </source>
</evidence>
<keyword evidence="3 6" id="KW-0812">Transmembrane</keyword>
<keyword evidence="10" id="KW-1185">Reference proteome</keyword>
<dbReference type="InterPro" id="IPR050360">
    <property type="entry name" value="MFS_Sugar_Transporters"/>
</dbReference>
<evidence type="ECO:0000313" key="9">
    <source>
        <dbReference type="EMBL" id="CZR52335.1"/>
    </source>
</evidence>
<reference evidence="9 10" key="1">
    <citation type="submission" date="2016-03" db="EMBL/GenBank/DDBJ databases">
        <authorList>
            <person name="Ploux O."/>
        </authorList>
    </citation>
    <scope>NUCLEOTIDE SEQUENCE [LARGE SCALE GENOMIC DNA]</scope>
    <source>
        <strain evidence="9 10">UAMH 11012</strain>
    </source>
</reference>
<accession>A0A1L7WHT5</accession>
<evidence type="ECO:0000256" key="7">
    <source>
        <dbReference type="SAM" id="SignalP"/>
    </source>
</evidence>
<evidence type="ECO:0000259" key="8">
    <source>
        <dbReference type="PROSITE" id="PS50850"/>
    </source>
</evidence>
<dbReference type="PROSITE" id="PS50850">
    <property type="entry name" value="MFS"/>
    <property type="match status" value="1"/>
</dbReference>
<dbReference type="InterPro" id="IPR036259">
    <property type="entry name" value="MFS_trans_sf"/>
</dbReference>
<dbReference type="PANTHER" id="PTHR48022">
    <property type="entry name" value="PLASTIDIC GLUCOSE TRANSPORTER 4"/>
    <property type="match status" value="1"/>
</dbReference>
<dbReference type="EMBL" id="FJOG01000002">
    <property type="protein sequence ID" value="CZR52335.1"/>
    <property type="molecule type" value="Genomic_DNA"/>
</dbReference>
<dbReference type="Pfam" id="PF00083">
    <property type="entry name" value="Sugar_tr"/>
    <property type="match status" value="1"/>
</dbReference>
<comment type="subcellular location">
    <subcellularLocation>
        <location evidence="1">Membrane</location>
        <topology evidence="1">Multi-pass membrane protein</topology>
    </subcellularLocation>
</comment>
<feature type="transmembrane region" description="Helical" evidence="6">
    <location>
        <begin position="130"/>
        <end position="155"/>
    </location>
</feature>